<dbReference type="AlphaFoldDB" id="A0A918MCB2"/>
<feature type="region of interest" description="Disordered" evidence="1">
    <location>
        <begin position="1"/>
        <end position="80"/>
    </location>
</feature>
<keyword evidence="3" id="KW-1185">Reference proteome</keyword>
<evidence type="ECO:0000313" key="2">
    <source>
        <dbReference type="EMBL" id="GGU98143.1"/>
    </source>
</evidence>
<dbReference type="Proteomes" id="UP000618795">
    <property type="component" value="Unassembled WGS sequence"/>
</dbReference>
<reference evidence="2" key="1">
    <citation type="journal article" date="2014" name="Int. J. Syst. Evol. Microbiol.">
        <title>Complete genome sequence of Corynebacterium casei LMG S-19264T (=DSM 44701T), isolated from a smear-ripened cheese.</title>
        <authorList>
            <consortium name="US DOE Joint Genome Institute (JGI-PGF)"/>
            <person name="Walter F."/>
            <person name="Albersmeier A."/>
            <person name="Kalinowski J."/>
            <person name="Ruckert C."/>
        </authorList>
    </citation>
    <scope>NUCLEOTIDE SEQUENCE</scope>
    <source>
        <strain evidence="2">JCM 4369</strain>
    </source>
</reference>
<evidence type="ECO:0000313" key="3">
    <source>
        <dbReference type="Proteomes" id="UP000618795"/>
    </source>
</evidence>
<gene>
    <name evidence="2" type="ORF">GCM10010260_37870</name>
</gene>
<accession>A0A918MCB2</accession>
<feature type="compositionally biased region" description="Low complexity" evidence="1">
    <location>
        <begin position="7"/>
        <end position="18"/>
    </location>
</feature>
<reference evidence="2" key="2">
    <citation type="submission" date="2020-09" db="EMBL/GenBank/DDBJ databases">
        <authorList>
            <person name="Sun Q."/>
            <person name="Ohkuma M."/>
        </authorList>
    </citation>
    <scope>NUCLEOTIDE SEQUENCE</scope>
    <source>
        <strain evidence="2">JCM 4369</strain>
    </source>
</reference>
<dbReference type="RefSeq" id="WP_191874656.1">
    <property type="nucleotide sequence ID" value="NZ_BMTD01000007.1"/>
</dbReference>
<feature type="compositionally biased region" description="Basic and acidic residues" evidence="1">
    <location>
        <begin position="34"/>
        <end position="51"/>
    </location>
</feature>
<sequence length="80" mass="8286">MSGHSGGPAAAPARAGEAWTGRAPHLFPATRAPLPRDHGRDRETAEADRQVLRLTDGPGERSPLAAPLRVRGNGGKAEGT</sequence>
<name>A0A918MCB2_9ACTN</name>
<organism evidence="2 3">
    <name type="scientific">Streptomyces filipinensis</name>
    <dbReference type="NCBI Taxonomy" id="66887"/>
    <lineage>
        <taxon>Bacteria</taxon>
        <taxon>Bacillati</taxon>
        <taxon>Actinomycetota</taxon>
        <taxon>Actinomycetes</taxon>
        <taxon>Kitasatosporales</taxon>
        <taxon>Streptomycetaceae</taxon>
        <taxon>Streptomyces</taxon>
    </lineage>
</organism>
<dbReference type="EMBL" id="BMTD01000007">
    <property type="protein sequence ID" value="GGU98143.1"/>
    <property type="molecule type" value="Genomic_DNA"/>
</dbReference>
<evidence type="ECO:0000256" key="1">
    <source>
        <dbReference type="SAM" id="MobiDB-lite"/>
    </source>
</evidence>
<proteinExistence type="predicted"/>
<comment type="caution">
    <text evidence="2">The sequence shown here is derived from an EMBL/GenBank/DDBJ whole genome shotgun (WGS) entry which is preliminary data.</text>
</comment>
<protein>
    <submittedName>
        <fullName evidence="2">Uncharacterized protein</fullName>
    </submittedName>
</protein>